<evidence type="ECO:0000313" key="4">
    <source>
        <dbReference type="Proteomes" id="UP000266644"/>
    </source>
</evidence>
<keyword evidence="1" id="KW-0812">Transmembrane</keyword>
<sequence length="62" mass="7425">MTFFSFGTIEYNILFSIVYFLIYISLKISGLRVQQWEIDIGIIQLLLLVLLLYMFDIQTYIH</sequence>
<dbReference type="AlphaFoldDB" id="A0A396BVM4"/>
<accession>A0A396BVM4</accession>
<protein>
    <recommendedName>
        <fullName evidence="6">Transmembrane protein</fullName>
    </recommendedName>
</protein>
<evidence type="ECO:0000313" key="3">
    <source>
        <dbReference type="EMBL" id="RHH07758.1"/>
    </source>
</evidence>
<feature type="transmembrane region" description="Helical" evidence="1">
    <location>
        <begin position="38"/>
        <end position="55"/>
    </location>
</feature>
<evidence type="ECO:0000313" key="2">
    <source>
        <dbReference type="EMBL" id="RGY63705.1"/>
    </source>
</evidence>
<keyword evidence="1" id="KW-0472">Membrane</keyword>
<evidence type="ECO:0008006" key="6">
    <source>
        <dbReference type="Google" id="ProtNLM"/>
    </source>
</evidence>
<evidence type="ECO:0000256" key="1">
    <source>
        <dbReference type="SAM" id="Phobius"/>
    </source>
</evidence>
<dbReference type="Proteomes" id="UP000284614">
    <property type="component" value="Unassembled WGS sequence"/>
</dbReference>
<feature type="transmembrane region" description="Helical" evidence="1">
    <location>
        <begin position="6"/>
        <end position="26"/>
    </location>
</feature>
<organism evidence="3 4">
    <name type="scientific">Bacteroides fragilis</name>
    <dbReference type="NCBI Taxonomy" id="817"/>
    <lineage>
        <taxon>Bacteria</taxon>
        <taxon>Pseudomonadati</taxon>
        <taxon>Bacteroidota</taxon>
        <taxon>Bacteroidia</taxon>
        <taxon>Bacteroidales</taxon>
        <taxon>Bacteroidaceae</taxon>
        <taxon>Bacteroides</taxon>
    </lineage>
</organism>
<proteinExistence type="predicted"/>
<dbReference type="EMBL" id="QRJE01000033">
    <property type="protein sequence ID" value="RHH07758.1"/>
    <property type="molecule type" value="Genomic_DNA"/>
</dbReference>
<dbReference type="EMBL" id="QSDG01000040">
    <property type="protein sequence ID" value="RGY63705.1"/>
    <property type="molecule type" value="Genomic_DNA"/>
</dbReference>
<gene>
    <name evidence="3" type="ORF">DW228_18880</name>
    <name evidence="2" type="ORF">DXA27_22805</name>
</gene>
<name>A0A396BVM4_BACFG</name>
<comment type="caution">
    <text evidence="3">The sequence shown here is derived from an EMBL/GenBank/DDBJ whole genome shotgun (WGS) entry which is preliminary data.</text>
</comment>
<reference evidence="4 5" key="1">
    <citation type="submission" date="2018-08" db="EMBL/GenBank/DDBJ databases">
        <title>A genome reference for cultivated species of the human gut microbiota.</title>
        <authorList>
            <person name="Zou Y."/>
            <person name="Xue W."/>
            <person name="Luo G."/>
        </authorList>
    </citation>
    <scope>NUCLEOTIDE SEQUENCE [LARGE SCALE GENOMIC DNA]</scope>
    <source>
        <strain evidence="3 4">AM18-6</strain>
        <strain evidence="2 5">OF01-1</strain>
    </source>
</reference>
<evidence type="ECO:0000313" key="5">
    <source>
        <dbReference type="Proteomes" id="UP000284614"/>
    </source>
</evidence>
<dbReference type="Proteomes" id="UP000266644">
    <property type="component" value="Unassembled WGS sequence"/>
</dbReference>
<keyword evidence="1" id="KW-1133">Transmembrane helix</keyword>